<feature type="non-terminal residue" evidence="1">
    <location>
        <position position="1"/>
    </location>
</feature>
<protein>
    <submittedName>
        <fullName evidence="1">13377_t:CDS:1</fullName>
    </submittedName>
</protein>
<name>A0A9N9EP49_FUNMO</name>
<evidence type="ECO:0000313" key="1">
    <source>
        <dbReference type="EMBL" id="CAG8679575.1"/>
    </source>
</evidence>
<comment type="caution">
    <text evidence="1">The sequence shown here is derived from an EMBL/GenBank/DDBJ whole genome shotgun (WGS) entry which is preliminary data.</text>
</comment>
<reference evidence="1" key="1">
    <citation type="submission" date="2021-06" db="EMBL/GenBank/DDBJ databases">
        <authorList>
            <person name="Kallberg Y."/>
            <person name="Tangrot J."/>
            <person name="Rosling A."/>
        </authorList>
    </citation>
    <scope>NUCLEOTIDE SEQUENCE</scope>
    <source>
        <strain evidence="1">87-6 pot B 2015</strain>
    </source>
</reference>
<keyword evidence="2" id="KW-1185">Reference proteome</keyword>
<proteinExistence type="predicted"/>
<evidence type="ECO:0000313" key="2">
    <source>
        <dbReference type="Proteomes" id="UP000789375"/>
    </source>
</evidence>
<sequence>FESETFELNEADIIFDDNFKSDSEFDEFESKNEESLDKNDEGDITIEQNNLNNLISYVLIDKIQKCNNIKSFQTLWQLVRV</sequence>
<accession>A0A9N9EP49</accession>
<dbReference type="AlphaFoldDB" id="A0A9N9EP49"/>
<dbReference type="Proteomes" id="UP000789375">
    <property type="component" value="Unassembled WGS sequence"/>
</dbReference>
<gene>
    <name evidence="1" type="ORF">FMOSSE_LOCUS12813</name>
</gene>
<organism evidence="1 2">
    <name type="scientific">Funneliformis mosseae</name>
    <name type="common">Endomycorrhizal fungus</name>
    <name type="synonym">Glomus mosseae</name>
    <dbReference type="NCBI Taxonomy" id="27381"/>
    <lineage>
        <taxon>Eukaryota</taxon>
        <taxon>Fungi</taxon>
        <taxon>Fungi incertae sedis</taxon>
        <taxon>Mucoromycota</taxon>
        <taxon>Glomeromycotina</taxon>
        <taxon>Glomeromycetes</taxon>
        <taxon>Glomerales</taxon>
        <taxon>Glomeraceae</taxon>
        <taxon>Funneliformis</taxon>
    </lineage>
</organism>
<dbReference type="EMBL" id="CAJVPP010006567">
    <property type="protein sequence ID" value="CAG8679575.1"/>
    <property type="molecule type" value="Genomic_DNA"/>
</dbReference>